<keyword evidence="7" id="KW-0028">Amino-acid biosynthesis</keyword>
<dbReference type="PANTHER" id="PTHR21089">
    <property type="entry name" value="SHIKIMATE DEHYDROGENASE"/>
    <property type="match status" value="1"/>
</dbReference>
<feature type="binding site" evidence="7">
    <location>
        <position position="204"/>
    </location>
    <ligand>
        <name>NADP(+)</name>
        <dbReference type="ChEBI" id="CHEBI:58349"/>
    </ligand>
</feature>
<comment type="similarity">
    <text evidence="7">Belongs to the shikimate dehydrogenase family.</text>
</comment>
<feature type="domain" description="Shikimate dehydrogenase substrate binding N-terminal" evidence="9">
    <location>
        <begin position="6"/>
        <end position="84"/>
    </location>
</feature>
<dbReference type="AlphaFoldDB" id="A0A1B1U5K6"/>
<feature type="binding site" evidence="7">
    <location>
        <begin position="14"/>
        <end position="16"/>
    </location>
    <ligand>
        <name>shikimate</name>
        <dbReference type="ChEBI" id="CHEBI:36208"/>
    </ligand>
</feature>
<dbReference type="Pfam" id="PF01488">
    <property type="entry name" value="Shikimate_DH"/>
    <property type="match status" value="1"/>
</dbReference>
<dbReference type="InterPro" id="IPR046346">
    <property type="entry name" value="Aminoacid_DH-like_N_sf"/>
</dbReference>
<dbReference type="UniPathway" id="UPA00053">
    <property type="reaction ID" value="UER00087"/>
</dbReference>
<dbReference type="EC" id="1.1.1.25" evidence="2 7"/>
<dbReference type="GO" id="GO:0009073">
    <property type="term" value="P:aromatic amino acid family biosynthetic process"/>
    <property type="evidence" value="ECO:0007669"/>
    <property type="project" value="UniProtKB-KW"/>
</dbReference>
<evidence type="ECO:0000313" key="10">
    <source>
        <dbReference type="EMBL" id="ANV97975.1"/>
    </source>
</evidence>
<evidence type="ECO:0000256" key="2">
    <source>
        <dbReference type="ARBA" id="ARBA00012962"/>
    </source>
</evidence>
<dbReference type="SUPFAM" id="SSF51735">
    <property type="entry name" value="NAD(P)-binding Rossmann-fold domains"/>
    <property type="match status" value="1"/>
</dbReference>
<comment type="pathway">
    <text evidence="1 7">Metabolic intermediate biosynthesis; chorismate biosynthesis; chorismate from D-erythrose 4-phosphate and phosphoenolpyruvate: step 4/7.</text>
</comment>
<dbReference type="GO" id="GO:0050661">
    <property type="term" value="F:NADP binding"/>
    <property type="evidence" value="ECO:0007669"/>
    <property type="project" value="TreeGrafter"/>
</dbReference>
<evidence type="ECO:0000313" key="11">
    <source>
        <dbReference type="Proteomes" id="UP000092884"/>
    </source>
</evidence>
<feature type="binding site" evidence="7">
    <location>
        <position position="249"/>
    </location>
    <ligand>
        <name>shikimate</name>
        <dbReference type="ChEBI" id="CHEBI:36208"/>
    </ligand>
</feature>
<sequence length="278" mass="30924">MQTYAVMGNPISHSLSPIIHSALFEHFHINAKYEKILLSDFEQFLPTFLRLNGANITLPYKQNAFAICDEVRGEAVEIGAVNTIVWENQKIIGYNTDVLGFLKCIEGMEFENALILGAGGSAKAVAYALKSRKIPASVYNRNAERLEAFAQEGFEVIHQCQTLQNQSFDLVVNATSAGVDGSSLPLAEAILSPLLENSKMNIDLMYANSSQIQTLRDLRGFLSQRPKTAFCALDQKCHSIDGLDMLVYQAIFAFLIFTRRDEDFEAMEAIFYGGNDED</sequence>
<feature type="binding site" evidence="7">
    <location>
        <position position="82"/>
    </location>
    <ligand>
        <name>shikimate</name>
        <dbReference type="ChEBI" id="CHEBI:36208"/>
    </ligand>
</feature>
<feature type="binding site" evidence="7">
    <location>
        <begin position="117"/>
        <end position="121"/>
    </location>
    <ligand>
        <name>NADP(+)</name>
        <dbReference type="ChEBI" id="CHEBI:58349"/>
    </ligand>
</feature>
<dbReference type="InterPro" id="IPR022893">
    <property type="entry name" value="Shikimate_DH_fam"/>
</dbReference>
<proteinExistence type="inferred from homology"/>
<accession>A0A1B1U5K6</accession>
<dbReference type="NCBIfam" id="NF001316">
    <property type="entry name" value="PRK00258.2-5"/>
    <property type="match status" value="1"/>
</dbReference>
<dbReference type="GO" id="GO:0009423">
    <property type="term" value="P:chorismate biosynthetic process"/>
    <property type="evidence" value="ECO:0007669"/>
    <property type="project" value="UniProtKB-UniRule"/>
</dbReference>
<keyword evidence="3 7" id="KW-0521">NADP</keyword>
<dbReference type="OrthoDB" id="9792692at2"/>
<dbReference type="InterPro" id="IPR006151">
    <property type="entry name" value="Shikm_DH/Glu-tRNA_Rdtase"/>
</dbReference>
<reference evidence="11" key="1">
    <citation type="submission" date="2016-07" db="EMBL/GenBank/DDBJ databases">
        <authorList>
            <person name="Florea S."/>
            <person name="Webb J.S."/>
            <person name="Jaromczyk J."/>
            <person name="Schardl C.L."/>
        </authorList>
    </citation>
    <scope>NUCLEOTIDE SEQUENCE [LARGE SCALE GENOMIC DNA]</scope>
    <source>
        <strain evidence="11">MIT 01-6242</strain>
    </source>
</reference>
<evidence type="ECO:0000256" key="6">
    <source>
        <dbReference type="ARBA" id="ARBA00049442"/>
    </source>
</evidence>
<comment type="function">
    <text evidence="7">Involved in the biosynthesis of the chorismate, which leads to the biosynthesis of aromatic amino acids. Catalyzes the reversible NADPH linked reduction of 3-dehydroshikimate (DHSA) to yield shikimate (SA).</text>
</comment>
<feature type="domain" description="Quinate/shikimate 5-dehydrogenase/glutamyl-tRNA reductase" evidence="8">
    <location>
        <begin position="108"/>
        <end position="177"/>
    </location>
</feature>
<feature type="active site" description="Proton acceptor" evidence="7">
    <location>
        <position position="61"/>
    </location>
</feature>
<evidence type="ECO:0000259" key="8">
    <source>
        <dbReference type="Pfam" id="PF01488"/>
    </source>
</evidence>
<dbReference type="Gene3D" id="3.40.50.720">
    <property type="entry name" value="NAD(P)-binding Rossmann-like Domain"/>
    <property type="match status" value="1"/>
</dbReference>
<comment type="caution">
    <text evidence="7">Lacks conserved residue(s) required for the propagation of feature annotation.</text>
</comment>
<feature type="binding site" evidence="7">
    <location>
        <position position="206"/>
    </location>
    <ligand>
        <name>shikimate</name>
        <dbReference type="ChEBI" id="CHEBI:36208"/>
    </ligand>
</feature>
<keyword evidence="5 7" id="KW-0057">Aromatic amino acid biosynthesis</keyword>
<evidence type="ECO:0000256" key="7">
    <source>
        <dbReference type="HAMAP-Rule" id="MF_00222"/>
    </source>
</evidence>
<dbReference type="GO" id="GO:0004764">
    <property type="term" value="F:shikimate 3-dehydrogenase (NADP+) activity"/>
    <property type="evidence" value="ECO:0007669"/>
    <property type="project" value="UniProtKB-UniRule"/>
</dbReference>
<dbReference type="InterPro" id="IPR013708">
    <property type="entry name" value="Shikimate_DH-bd_N"/>
</dbReference>
<feature type="binding site" evidence="7">
    <location>
        <position position="242"/>
    </location>
    <ligand>
        <name>NADP(+)</name>
        <dbReference type="ChEBI" id="CHEBI:58349"/>
    </ligand>
</feature>
<feature type="binding site" evidence="7">
    <location>
        <position position="97"/>
    </location>
    <ligand>
        <name>shikimate</name>
        <dbReference type="ChEBI" id="CHEBI:36208"/>
    </ligand>
</feature>
<comment type="subunit">
    <text evidence="7">Homodimer.</text>
</comment>
<dbReference type="Pfam" id="PF08501">
    <property type="entry name" value="Shikimate_dh_N"/>
    <property type="match status" value="1"/>
</dbReference>
<name>A0A1B1U5K6_9HELI</name>
<evidence type="ECO:0000256" key="1">
    <source>
        <dbReference type="ARBA" id="ARBA00004871"/>
    </source>
</evidence>
<protein>
    <recommendedName>
        <fullName evidence="2 7">Shikimate dehydrogenase (NADP(+))</fullName>
        <shortName evidence="7">SDH</shortName>
        <ecNumber evidence="2 7">1.1.1.25</ecNumber>
    </recommendedName>
</protein>
<feature type="binding site" evidence="7">
    <location>
        <position position="57"/>
    </location>
    <ligand>
        <name>shikimate</name>
        <dbReference type="ChEBI" id="CHEBI:36208"/>
    </ligand>
</feature>
<evidence type="ECO:0000259" key="9">
    <source>
        <dbReference type="Pfam" id="PF08501"/>
    </source>
</evidence>
<dbReference type="CDD" id="cd01065">
    <property type="entry name" value="NAD_bind_Shikimate_DH"/>
    <property type="match status" value="1"/>
</dbReference>
<dbReference type="GO" id="GO:0008652">
    <property type="term" value="P:amino acid biosynthetic process"/>
    <property type="evidence" value="ECO:0007669"/>
    <property type="project" value="UniProtKB-KW"/>
</dbReference>
<dbReference type="HAMAP" id="MF_00222">
    <property type="entry name" value="Shikimate_DH_AroE"/>
    <property type="match status" value="1"/>
</dbReference>
<keyword evidence="11" id="KW-1185">Reference proteome</keyword>
<dbReference type="KEGG" id="het:BBW65_03805"/>
<comment type="catalytic activity">
    <reaction evidence="6 7">
        <text>shikimate + NADP(+) = 3-dehydroshikimate + NADPH + H(+)</text>
        <dbReference type="Rhea" id="RHEA:17737"/>
        <dbReference type="ChEBI" id="CHEBI:15378"/>
        <dbReference type="ChEBI" id="CHEBI:16630"/>
        <dbReference type="ChEBI" id="CHEBI:36208"/>
        <dbReference type="ChEBI" id="CHEBI:57783"/>
        <dbReference type="ChEBI" id="CHEBI:58349"/>
        <dbReference type="EC" id="1.1.1.25"/>
    </reaction>
</comment>
<gene>
    <name evidence="7" type="primary">aroE</name>
    <name evidence="10" type="ORF">BBW65_03805</name>
</gene>
<organism evidence="10 11">
    <name type="scientific">Helicobacter enhydrae</name>
    <dbReference type="NCBI Taxonomy" id="222136"/>
    <lineage>
        <taxon>Bacteria</taxon>
        <taxon>Pseudomonadati</taxon>
        <taxon>Campylobacterota</taxon>
        <taxon>Epsilonproteobacteria</taxon>
        <taxon>Campylobacterales</taxon>
        <taxon>Helicobacteraceae</taxon>
        <taxon>Helicobacter</taxon>
    </lineage>
</organism>
<evidence type="ECO:0000256" key="4">
    <source>
        <dbReference type="ARBA" id="ARBA00023002"/>
    </source>
</evidence>
<dbReference type="STRING" id="222136.BBW65_03805"/>
<dbReference type="SUPFAM" id="SSF53223">
    <property type="entry name" value="Aminoacid dehydrogenase-like, N-terminal domain"/>
    <property type="match status" value="1"/>
</dbReference>
<dbReference type="PANTHER" id="PTHR21089:SF1">
    <property type="entry name" value="BIFUNCTIONAL 3-DEHYDROQUINATE DEHYDRATASE_SHIKIMATE DEHYDROGENASE, CHLOROPLASTIC"/>
    <property type="match status" value="1"/>
</dbReference>
<evidence type="ECO:0000256" key="3">
    <source>
        <dbReference type="ARBA" id="ARBA00022857"/>
    </source>
</evidence>
<dbReference type="GO" id="GO:0005829">
    <property type="term" value="C:cytosol"/>
    <property type="evidence" value="ECO:0007669"/>
    <property type="project" value="TreeGrafter"/>
</dbReference>
<evidence type="ECO:0000256" key="5">
    <source>
        <dbReference type="ARBA" id="ARBA00023141"/>
    </source>
</evidence>
<dbReference type="EMBL" id="CP016503">
    <property type="protein sequence ID" value="ANV97975.1"/>
    <property type="molecule type" value="Genomic_DNA"/>
</dbReference>
<dbReference type="Proteomes" id="UP000092884">
    <property type="component" value="Chromosome"/>
</dbReference>
<keyword evidence="4 7" id="KW-0560">Oxidoreductase</keyword>
<dbReference type="GO" id="GO:0019632">
    <property type="term" value="P:shikimate metabolic process"/>
    <property type="evidence" value="ECO:0007669"/>
    <property type="project" value="TreeGrafter"/>
</dbReference>
<dbReference type="InterPro" id="IPR036291">
    <property type="entry name" value="NAD(P)-bd_dom_sf"/>
</dbReference>
<dbReference type="Gene3D" id="3.40.50.10860">
    <property type="entry name" value="Leucine Dehydrogenase, chain A, domain 1"/>
    <property type="match status" value="1"/>
</dbReference>